<organism evidence="2 3">
    <name type="scientific">Paucidesulfovibrio gracilis DSM 16080</name>
    <dbReference type="NCBI Taxonomy" id="1121449"/>
    <lineage>
        <taxon>Bacteria</taxon>
        <taxon>Pseudomonadati</taxon>
        <taxon>Thermodesulfobacteriota</taxon>
        <taxon>Desulfovibrionia</taxon>
        <taxon>Desulfovibrionales</taxon>
        <taxon>Desulfovibrionaceae</taxon>
        <taxon>Paucidesulfovibrio</taxon>
    </lineage>
</organism>
<sequence length="338" mass="38917">MQTPIVQEWFFREIQRAFREGVPPDVLFSILAKYLLIGGAIVAGFALWRYREWLLFHVRRLWNSRRYADDRQRIAAHLIGRKFVVGIYFYTRHSRQYLGTGVITGFKGSNLTVYLTSEVAGSMRRTLIGRRVQFFFRPFRAGGKRINSFVSYIRGVRMGDGRIRSLQAFVPDHFAAVPRRKHVRLRIRQNGGVRVKLWCENKKKQFWVTAPDYETPETSTTTPSWKATAIPLDISPGGIKVQIRPQRTSPILRISEEVVLELLILDRANKTFHTFLLLGVVRNVMRPGGGVVMLGIQFRALGERVASRSVDWKLVGNEVPPLQKILERLRAKPKCPDT</sequence>
<evidence type="ECO:0008006" key="4">
    <source>
        <dbReference type="Google" id="ProtNLM"/>
    </source>
</evidence>
<name>A0A1T4Y1S5_9BACT</name>
<evidence type="ECO:0000256" key="1">
    <source>
        <dbReference type="SAM" id="Phobius"/>
    </source>
</evidence>
<dbReference type="AlphaFoldDB" id="A0A1T4Y1S5"/>
<dbReference type="RefSeq" id="WP_078718192.1">
    <property type="nucleotide sequence ID" value="NZ_FUYC01000023.1"/>
</dbReference>
<dbReference type="Proteomes" id="UP000190027">
    <property type="component" value="Unassembled WGS sequence"/>
</dbReference>
<keyword evidence="1" id="KW-1133">Transmembrane helix</keyword>
<protein>
    <recommendedName>
        <fullName evidence="4">PilZ domain-containing protein</fullName>
    </recommendedName>
</protein>
<dbReference type="EMBL" id="FUYC01000023">
    <property type="protein sequence ID" value="SKA95235.1"/>
    <property type="molecule type" value="Genomic_DNA"/>
</dbReference>
<keyword evidence="1" id="KW-0812">Transmembrane</keyword>
<gene>
    <name evidence="2" type="ORF">SAMN02745704_02652</name>
</gene>
<accession>A0A1T4Y1S5</accession>
<evidence type="ECO:0000313" key="3">
    <source>
        <dbReference type="Proteomes" id="UP000190027"/>
    </source>
</evidence>
<dbReference type="OrthoDB" id="5447947at2"/>
<evidence type="ECO:0000313" key="2">
    <source>
        <dbReference type="EMBL" id="SKA95235.1"/>
    </source>
</evidence>
<keyword evidence="1" id="KW-0472">Membrane</keyword>
<feature type="transmembrane region" description="Helical" evidence="1">
    <location>
        <begin position="26"/>
        <end position="50"/>
    </location>
</feature>
<proteinExistence type="predicted"/>
<reference evidence="2 3" key="1">
    <citation type="submission" date="2017-02" db="EMBL/GenBank/DDBJ databases">
        <authorList>
            <person name="Peterson S.W."/>
        </authorList>
    </citation>
    <scope>NUCLEOTIDE SEQUENCE [LARGE SCALE GENOMIC DNA]</scope>
    <source>
        <strain evidence="2 3">DSM 16080</strain>
    </source>
</reference>
<keyword evidence="3" id="KW-1185">Reference proteome</keyword>